<comment type="caution">
    <text evidence="2">The sequence shown here is derived from an EMBL/GenBank/DDBJ whole genome shotgun (WGS) entry which is preliminary data.</text>
</comment>
<dbReference type="Gene3D" id="3.30.1330.80">
    <property type="entry name" value="Hypothetical protein, similar to alpha- acetolactate decarboxylase, domain 2"/>
    <property type="match status" value="1"/>
</dbReference>
<dbReference type="GO" id="GO:0003677">
    <property type="term" value="F:DNA binding"/>
    <property type="evidence" value="ECO:0007669"/>
    <property type="project" value="UniProtKB-KW"/>
</dbReference>
<name>A0A2T0R7T5_9ACTN</name>
<dbReference type="AlphaFoldDB" id="A0A2T0R7T5"/>
<reference evidence="2 3" key="1">
    <citation type="submission" date="2018-03" db="EMBL/GenBank/DDBJ databases">
        <title>Genomic Encyclopedia of Archaeal and Bacterial Type Strains, Phase II (KMG-II): from individual species to whole genera.</title>
        <authorList>
            <person name="Goeker M."/>
        </authorList>
    </citation>
    <scope>NUCLEOTIDE SEQUENCE [LARGE SCALE GENOMIC DNA]</scope>
    <source>
        <strain evidence="2 3">DSM 19711</strain>
    </source>
</reference>
<organism evidence="2 3">
    <name type="scientific">Kineococcus rhizosphaerae</name>
    <dbReference type="NCBI Taxonomy" id="559628"/>
    <lineage>
        <taxon>Bacteria</taxon>
        <taxon>Bacillati</taxon>
        <taxon>Actinomycetota</taxon>
        <taxon>Actinomycetes</taxon>
        <taxon>Kineosporiales</taxon>
        <taxon>Kineosporiaceae</taxon>
        <taxon>Kineococcus</taxon>
    </lineage>
</organism>
<evidence type="ECO:0000313" key="2">
    <source>
        <dbReference type="EMBL" id="PRY17223.1"/>
    </source>
</evidence>
<dbReference type="Proteomes" id="UP000238083">
    <property type="component" value="Unassembled WGS sequence"/>
</dbReference>
<dbReference type="PROSITE" id="PS51742">
    <property type="entry name" value="PPC"/>
    <property type="match status" value="1"/>
</dbReference>
<feature type="domain" description="PPC" evidence="1">
    <location>
        <begin position="6"/>
        <end position="151"/>
    </location>
</feature>
<dbReference type="CDD" id="cd11378">
    <property type="entry name" value="DUF296"/>
    <property type="match status" value="1"/>
</dbReference>
<protein>
    <submittedName>
        <fullName evidence="2">Putative DNA-binding protein with PD1-like motif</fullName>
    </submittedName>
</protein>
<sequence length="151" mass="15645">MLSTPVTVGRRLLVVLEPGDEVVTALATACRDHGVRQAAVTAFLGAFTRVELIGTADPVADPDLPLPRSVVVHHVEGTASGTVAPGPDGDLVVHLHAAVGVKGAAALGYAGHVLSATTHYTGEVLLEELHGVELVRRPDERAHGIPTLRVP</sequence>
<evidence type="ECO:0000259" key="1">
    <source>
        <dbReference type="PROSITE" id="PS51742"/>
    </source>
</evidence>
<gene>
    <name evidence="2" type="ORF">CLV37_102182</name>
</gene>
<dbReference type="InterPro" id="IPR005175">
    <property type="entry name" value="PPC_dom"/>
</dbReference>
<dbReference type="EMBL" id="PVZF01000002">
    <property type="protein sequence ID" value="PRY17223.1"/>
    <property type="molecule type" value="Genomic_DNA"/>
</dbReference>
<dbReference type="Pfam" id="PF03479">
    <property type="entry name" value="PCC"/>
    <property type="match status" value="1"/>
</dbReference>
<keyword evidence="3" id="KW-1185">Reference proteome</keyword>
<evidence type="ECO:0000313" key="3">
    <source>
        <dbReference type="Proteomes" id="UP000238083"/>
    </source>
</evidence>
<accession>A0A2T0R7T5</accession>
<dbReference type="SUPFAM" id="SSF117856">
    <property type="entry name" value="AF0104/ALDC/Ptd012-like"/>
    <property type="match status" value="1"/>
</dbReference>
<proteinExistence type="predicted"/>
<dbReference type="RefSeq" id="WP_170127066.1">
    <property type="nucleotide sequence ID" value="NZ_PVZF01000002.1"/>
</dbReference>
<keyword evidence="2" id="KW-0238">DNA-binding</keyword>